<dbReference type="Proteomes" id="UP000008221">
    <property type="component" value="Chromosome"/>
</dbReference>
<dbReference type="eggNOG" id="COG0628">
    <property type="taxonomic scope" value="Bacteria"/>
</dbReference>
<dbReference type="RefSeq" id="WP_011720535.1">
    <property type="nucleotide sequence ID" value="NC_008578.1"/>
</dbReference>
<dbReference type="InterPro" id="IPR002549">
    <property type="entry name" value="AI-2E-like"/>
</dbReference>
<evidence type="ECO:0000256" key="6">
    <source>
        <dbReference type="ARBA" id="ARBA00022989"/>
    </source>
</evidence>
<evidence type="ECO:0000256" key="4">
    <source>
        <dbReference type="ARBA" id="ARBA00022475"/>
    </source>
</evidence>
<evidence type="ECO:0000256" key="1">
    <source>
        <dbReference type="ARBA" id="ARBA00004651"/>
    </source>
</evidence>
<feature type="transmembrane region" description="Helical" evidence="9">
    <location>
        <begin position="346"/>
        <end position="375"/>
    </location>
</feature>
<evidence type="ECO:0000313" key="11">
    <source>
        <dbReference type="Proteomes" id="UP000008221"/>
    </source>
</evidence>
<protein>
    <recommendedName>
        <fullName evidence="12">Integral membrane protein</fullName>
    </recommendedName>
</protein>
<proteinExistence type="inferred from homology"/>
<comment type="similarity">
    <text evidence="2">Belongs to the autoinducer-2 exporter (AI-2E) (TC 2.A.86) family.</text>
</comment>
<feature type="transmembrane region" description="Helical" evidence="9">
    <location>
        <begin position="252"/>
        <end position="273"/>
    </location>
</feature>
<feature type="transmembrane region" description="Helical" evidence="9">
    <location>
        <begin position="306"/>
        <end position="326"/>
    </location>
</feature>
<dbReference type="GO" id="GO:0005886">
    <property type="term" value="C:plasma membrane"/>
    <property type="evidence" value="ECO:0007669"/>
    <property type="project" value="UniProtKB-SubCell"/>
</dbReference>
<dbReference type="STRING" id="351607.Acel_1700"/>
<evidence type="ECO:0000256" key="5">
    <source>
        <dbReference type="ARBA" id="ARBA00022692"/>
    </source>
</evidence>
<keyword evidence="4" id="KW-1003">Cell membrane</keyword>
<keyword evidence="11" id="KW-1185">Reference proteome</keyword>
<dbReference type="GO" id="GO:0055085">
    <property type="term" value="P:transmembrane transport"/>
    <property type="evidence" value="ECO:0007669"/>
    <property type="project" value="TreeGrafter"/>
</dbReference>
<feature type="transmembrane region" description="Helical" evidence="9">
    <location>
        <begin position="82"/>
        <end position="102"/>
    </location>
</feature>
<reference evidence="10 11" key="1">
    <citation type="journal article" date="2009" name="Genome Res.">
        <title>Complete genome of the cellulolytic thermophile Acidothermus cellulolyticus 11B provides insights into its ecophysiological and evolutionary adaptations.</title>
        <authorList>
            <person name="Barabote R.D."/>
            <person name="Xie G."/>
            <person name="Leu D.H."/>
            <person name="Normand P."/>
            <person name="Necsulea A."/>
            <person name="Daubin V."/>
            <person name="Medigue C."/>
            <person name="Adney W.S."/>
            <person name="Xu X.C."/>
            <person name="Lapidus A."/>
            <person name="Parales R.E."/>
            <person name="Detter C."/>
            <person name="Pujic P."/>
            <person name="Bruce D."/>
            <person name="Lavire C."/>
            <person name="Challacombe J.F."/>
            <person name="Brettin T.S."/>
            <person name="Berry A.M."/>
        </authorList>
    </citation>
    <scope>NUCLEOTIDE SEQUENCE [LARGE SCALE GENOMIC DNA]</scope>
    <source>
        <strain evidence="11">ATCC 43068 / DSM 8971 / 11B</strain>
    </source>
</reference>
<evidence type="ECO:0000256" key="7">
    <source>
        <dbReference type="ARBA" id="ARBA00023136"/>
    </source>
</evidence>
<dbReference type="InParanoid" id="A0LVL2"/>
<dbReference type="FunCoup" id="A0LVL2">
    <property type="interactions" value="32"/>
</dbReference>
<name>A0LVL2_ACIC1</name>
<feature type="transmembrane region" description="Helical" evidence="9">
    <location>
        <begin position="279"/>
        <end position="299"/>
    </location>
</feature>
<keyword evidence="6 9" id="KW-1133">Transmembrane helix</keyword>
<dbReference type="Pfam" id="PF01594">
    <property type="entry name" value="AI-2E_transport"/>
    <property type="match status" value="1"/>
</dbReference>
<gene>
    <name evidence="10" type="ordered locus">Acel_1700</name>
</gene>
<keyword evidence="5 9" id="KW-0812">Transmembrane</keyword>
<feature type="transmembrane region" description="Helical" evidence="9">
    <location>
        <begin position="197"/>
        <end position="217"/>
    </location>
</feature>
<comment type="subcellular location">
    <subcellularLocation>
        <location evidence="1">Cell membrane</location>
        <topology evidence="1">Multi-pass membrane protein</topology>
    </subcellularLocation>
</comment>
<feature type="transmembrane region" description="Helical" evidence="9">
    <location>
        <begin position="114"/>
        <end position="133"/>
    </location>
</feature>
<evidence type="ECO:0008006" key="12">
    <source>
        <dbReference type="Google" id="ProtNLM"/>
    </source>
</evidence>
<dbReference type="OrthoDB" id="9784366at2"/>
<feature type="region of interest" description="Disordered" evidence="8">
    <location>
        <begin position="1"/>
        <end position="24"/>
    </location>
</feature>
<evidence type="ECO:0000256" key="8">
    <source>
        <dbReference type="SAM" id="MobiDB-lite"/>
    </source>
</evidence>
<organism evidence="10 11">
    <name type="scientific">Acidothermus cellulolyticus (strain ATCC 43068 / DSM 8971 / 11B)</name>
    <dbReference type="NCBI Taxonomy" id="351607"/>
    <lineage>
        <taxon>Bacteria</taxon>
        <taxon>Bacillati</taxon>
        <taxon>Actinomycetota</taxon>
        <taxon>Actinomycetes</taxon>
        <taxon>Acidothermales</taxon>
        <taxon>Acidothermaceae</taxon>
        <taxon>Acidothermus</taxon>
    </lineage>
</organism>
<evidence type="ECO:0000256" key="2">
    <source>
        <dbReference type="ARBA" id="ARBA00009773"/>
    </source>
</evidence>
<evidence type="ECO:0000313" key="10">
    <source>
        <dbReference type="EMBL" id="ABK53472.1"/>
    </source>
</evidence>
<evidence type="ECO:0000256" key="9">
    <source>
        <dbReference type="SAM" id="Phobius"/>
    </source>
</evidence>
<keyword evidence="7 9" id="KW-0472">Membrane</keyword>
<sequence length="429" mass="46031">MAGRPMVPRDAEVPPPDFRAEGMTATTRHTGVTGPVDPSTDADGGHIPGWLRTAGGWSWRLLVTGIVGYFLLRFFIRIEIVVLPFLAAMVMTALLRPPCLWLERRGLPRLIATWVTFLLAFIVVLGVGTAVVYRTTAEWHTLVSDLSATSDKVRHWLATGPLHLKSTNLKDYQQQFVDALKTHRGLVISEVVNGASIAGEVAAGIVLTAFITFFLLYEGERIWTFCLIPFRPPTARRVDLAARAAWRTLAGYIRGSVLIALFHAVVIAISLLILHVPLVAPLALVVFITSFLPLIGVLIGGGLSVFVTLGTQGLTAGIILLIILVVEHQLEGHFLQPFIMSRAVRLHPLAVALALAAGGVLGGIIGAILAVPVLAMLKSAWPHLWAPGLELPPTVAAEDFSAATPRVKHAHVADEAADDDTPVGAGAEE</sequence>
<dbReference type="PANTHER" id="PTHR21716:SF53">
    <property type="entry name" value="PERMEASE PERM-RELATED"/>
    <property type="match status" value="1"/>
</dbReference>
<accession>A0LVL2</accession>
<dbReference type="PANTHER" id="PTHR21716">
    <property type="entry name" value="TRANSMEMBRANE PROTEIN"/>
    <property type="match status" value="1"/>
</dbReference>
<dbReference type="EMBL" id="CP000481">
    <property type="protein sequence ID" value="ABK53472.1"/>
    <property type="molecule type" value="Genomic_DNA"/>
</dbReference>
<dbReference type="HOGENOM" id="CLU_031275_3_2_11"/>
<dbReference type="AlphaFoldDB" id="A0LVL2"/>
<evidence type="ECO:0000256" key="3">
    <source>
        <dbReference type="ARBA" id="ARBA00022448"/>
    </source>
</evidence>
<dbReference type="KEGG" id="ace:Acel_1700"/>
<keyword evidence="3" id="KW-0813">Transport</keyword>
<feature type="transmembrane region" description="Helical" evidence="9">
    <location>
        <begin position="57"/>
        <end position="76"/>
    </location>
</feature>